<dbReference type="Gene3D" id="1.10.287.380">
    <property type="entry name" value="Valyl-tRNA synthetase, C-terminal domain"/>
    <property type="match status" value="1"/>
</dbReference>
<dbReference type="InterPro" id="IPR032524">
    <property type="entry name" value="ABC_tran_C"/>
</dbReference>
<dbReference type="EMBL" id="JABZGT010000369">
    <property type="protein sequence ID" value="MBF4809658.1"/>
    <property type="molecule type" value="Genomic_DNA"/>
</dbReference>
<evidence type="ECO:0000313" key="5">
    <source>
        <dbReference type="Proteomes" id="UP000772566"/>
    </source>
</evidence>
<dbReference type="InterPro" id="IPR037118">
    <property type="entry name" value="Val-tRNA_synth_C_sf"/>
</dbReference>
<dbReference type="GO" id="GO:0003677">
    <property type="term" value="F:DNA binding"/>
    <property type="evidence" value="ECO:0007669"/>
    <property type="project" value="InterPro"/>
</dbReference>
<feature type="domain" description="ABC transporter Uup C-terminal" evidence="3">
    <location>
        <begin position="3"/>
        <end position="47"/>
    </location>
</feature>
<dbReference type="GO" id="GO:0005524">
    <property type="term" value="F:ATP binding"/>
    <property type="evidence" value="ECO:0007669"/>
    <property type="project" value="UniProtKB-KW"/>
</dbReference>
<dbReference type="Proteomes" id="UP000772566">
    <property type="component" value="Unassembled WGS sequence"/>
</dbReference>
<keyword evidence="2" id="KW-0067">ATP-binding</keyword>
<organism evidence="4 5">
    <name type="scientific">Lancefieldella parvula</name>
    <dbReference type="NCBI Taxonomy" id="1382"/>
    <lineage>
        <taxon>Bacteria</taxon>
        <taxon>Bacillati</taxon>
        <taxon>Actinomycetota</taxon>
        <taxon>Coriobacteriia</taxon>
        <taxon>Coriobacteriales</taxon>
        <taxon>Atopobiaceae</taxon>
        <taxon>Lancefieldella</taxon>
    </lineage>
</organism>
<dbReference type="Pfam" id="PF16326">
    <property type="entry name" value="ABC_tran_CTD"/>
    <property type="match status" value="1"/>
</dbReference>
<sequence>RYDELMALMADEALYNDQQKFDECMTEYQALSKKIPALEAEWLELSEKMEADIDE</sequence>
<protein>
    <recommendedName>
        <fullName evidence="3">ABC transporter Uup C-terminal domain-containing protein</fullName>
    </recommendedName>
</protein>
<proteinExistence type="predicted"/>
<evidence type="ECO:0000256" key="2">
    <source>
        <dbReference type="ARBA" id="ARBA00022840"/>
    </source>
</evidence>
<evidence type="ECO:0000256" key="1">
    <source>
        <dbReference type="ARBA" id="ARBA00022741"/>
    </source>
</evidence>
<reference evidence="4" key="1">
    <citation type="submission" date="2020-04" db="EMBL/GenBank/DDBJ databases">
        <title>Deep metagenomics examines the oral microbiome during advanced dental caries in children, revealing novel taxa and co-occurrences with host molecules.</title>
        <authorList>
            <person name="Baker J.L."/>
            <person name="Morton J.T."/>
            <person name="Dinis M."/>
            <person name="Alvarez R."/>
            <person name="Tran N.C."/>
            <person name="Knight R."/>
            <person name="Edlund A."/>
        </authorList>
    </citation>
    <scope>NUCLEOTIDE SEQUENCE</scope>
    <source>
        <strain evidence="4">JCVI_22A_bin.2</strain>
    </source>
</reference>
<evidence type="ECO:0000313" key="4">
    <source>
        <dbReference type="EMBL" id="MBF4809658.1"/>
    </source>
</evidence>
<gene>
    <name evidence="4" type="ORF">HXK23_05510</name>
</gene>
<name>A0A930YTH3_9ACTN</name>
<feature type="non-terminal residue" evidence="4">
    <location>
        <position position="1"/>
    </location>
</feature>
<dbReference type="AlphaFoldDB" id="A0A930YTH3"/>
<keyword evidence="1" id="KW-0547">Nucleotide-binding</keyword>
<accession>A0A930YTH3</accession>
<comment type="caution">
    <text evidence="4">The sequence shown here is derived from an EMBL/GenBank/DDBJ whole genome shotgun (WGS) entry which is preliminary data.</text>
</comment>
<evidence type="ECO:0000259" key="3">
    <source>
        <dbReference type="Pfam" id="PF16326"/>
    </source>
</evidence>